<dbReference type="InterPro" id="IPR050645">
    <property type="entry name" value="Histidine_acid_phosphatase"/>
</dbReference>
<accession>S7ZX19</accession>
<evidence type="ECO:0000313" key="5">
    <source>
        <dbReference type="EMBL" id="EPS34999.1"/>
    </source>
</evidence>
<dbReference type="HOGENOM" id="CLU_023111_1_0_1"/>
<keyword evidence="3" id="KW-1133">Transmembrane helix</keyword>
<keyword evidence="6" id="KW-1185">Reference proteome</keyword>
<evidence type="ECO:0000256" key="4">
    <source>
        <dbReference type="SAM" id="SignalP"/>
    </source>
</evidence>
<dbReference type="PANTHER" id="PTHR11567">
    <property type="entry name" value="ACID PHOSPHATASE-RELATED"/>
    <property type="match status" value="1"/>
</dbReference>
<feature type="signal peptide" evidence="4">
    <location>
        <begin position="1"/>
        <end position="22"/>
    </location>
</feature>
<dbReference type="EMBL" id="KB644415">
    <property type="protein sequence ID" value="EPS34999.1"/>
    <property type="molecule type" value="Genomic_DNA"/>
</dbReference>
<evidence type="ECO:0000313" key="6">
    <source>
        <dbReference type="Proteomes" id="UP000019376"/>
    </source>
</evidence>
<dbReference type="SUPFAM" id="SSF53254">
    <property type="entry name" value="Phosphoglycerate mutase-like"/>
    <property type="match status" value="1"/>
</dbReference>
<gene>
    <name evidence="5" type="ORF">PDE_09964</name>
</gene>
<dbReference type="PhylomeDB" id="S7ZX19"/>
<sequence length="477" mass="50302">MRSSIQSGLLLAASLSASVVEAERVVGAYIFARHGDRTAKVLGNTQLTYLGYNEVFDAGSFYRNRYVVDGSDHQIEGISPVIVNPAQINASSPADAVLQNSAVGFLQGVYPPAGNSAKQTLANSTTVEAPLNGYQLVQITATSSSNSKEGATWLQGSSDCNKASISSNNYFASTAYNTLLQSTKEFYQSLSPFLNSTFSPSEMSFKKAYEIFDYLNVGRIHNSTASSPTSETYDQLLQLANNQQYHLAYNASDPVRAISGATLAGEILDSLTQTITTGGKSKLTISFGSYGTFLSFFGLAQLPAASVDFTGIPDYASSMAFELVTNATGTGMPAQDELSVRFMFRNGTLTGAAQPTVWPLFGQTQDLLSWSDFKSGIEKIAISSTAQWCDLCGNTDGVCAADSASTAGASNTTGPSSSSSSGMSRAVAGVVGAMVTLAVVFGLEALFFLVGGFRITKRNKGRAEVVTVNDAASVEKL</sequence>
<evidence type="ECO:0000256" key="2">
    <source>
        <dbReference type="SAM" id="MobiDB-lite"/>
    </source>
</evidence>
<keyword evidence="3" id="KW-0472">Membrane</keyword>
<dbReference type="STRING" id="933388.S7ZX19"/>
<evidence type="ECO:0000256" key="1">
    <source>
        <dbReference type="ARBA" id="ARBA00005375"/>
    </source>
</evidence>
<keyword evidence="3" id="KW-0812">Transmembrane</keyword>
<dbReference type="InterPro" id="IPR029033">
    <property type="entry name" value="His_PPase_superfam"/>
</dbReference>
<dbReference type="OrthoDB" id="258392at2759"/>
<feature type="chain" id="PRO_5004548161" description="Acid phosphatase" evidence="4">
    <location>
        <begin position="23"/>
        <end position="477"/>
    </location>
</feature>
<dbReference type="AlphaFoldDB" id="S7ZX19"/>
<evidence type="ECO:0000256" key="3">
    <source>
        <dbReference type="SAM" id="Phobius"/>
    </source>
</evidence>
<dbReference type="Gene3D" id="3.40.50.1240">
    <property type="entry name" value="Phosphoglycerate mutase-like"/>
    <property type="match status" value="1"/>
</dbReference>
<reference evidence="5 6" key="1">
    <citation type="journal article" date="2013" name="PLoS ONE">
        <title>Genomic and secretomic analyses reveal unique features of the lignocellulolytic enzyme system of Penicillium decumbens.</title>
        <authorList>
            <person name="Liu G."/>
            <person name="Zhang L."/>
            <person name="Wei X."/>
            <person name="Zou G."/>
            <person name="Qin Y."/>
            <person name="Ma L."/>
            <person name="Li J."/>
            <person name="Zheng H."/>
            <person name="Wang S."/>
            <person name="Wang C."/>
            <person name="Xun L."/>
            <person name="Zhao G.-P."/>
            <person name="Zhou Z."/>
            <person name="Qu Y."/>
        </authorList>
    </citation>
    <scope>NUCLEOTIDE SEQUENCE [LARGE SCALE GENOMIC DNA]</scope>
    <source>
        <strain evidence="6">114-2 / CGMCC 5302</strain>
    </source>
</reference>
<dbReference type="GO" id="GO:0016791">
    <property type="term" value="F:phosphatase activity"/>
    <property type="evidence" value="ECO:0007669"/>
    <property type="project" value="TreeGrafter"/>
</dbReference>
<keyword evidence="4" id="KW-0732">Signal</keyword>
<proteinExistence type="inferred from homology"/>
<dbReference type="Pfam" id="PF00328">
    <property type="entry name" value="His_Phos_2"/>
    <property type="match status" value="1"/>
</dbReference>
<comment type="similarity">
    <text evidence="1">Belongs to the histidine acid phosphatase family.</text>
</comment>
<feature type="transmembrane region" description="Helical" evidence="3">
    <location>
        <begin position="426"/>
        <end position="450"/>
    </location>
</feature>
<dbReference type="Proteomes" id="UP000019376">
    <property type="component" value="Unassembled WGS sequence"/>
</dbReference>
<protein>
    <recommendedName>
        <fullName evidence="7">Acid phosphatase</fullName>
    </recommendedName>
</protein>
<feature type="region of interest" description="Disordered" evidence="2">
    <location>
        <begin position="403"/>
        <end position="422"/>
    </location>
</feature>
<evidence type="ECO:0008006" key="7">
    <source>
        <dbReference type="Google" id="ProtNLM"/>
    </source>
</evidence>
<dbReference type="PANTHER" id="PTHR11567:SF142">
    <property type="entry name" value="PHOSPHOGLYCERATE MUTASE-LIKE PROTEIN"/>
    <property type="match status" value="1"/>
</dbReference>
<dbReference type="eggNOG" id="ENOG502RCH9">
    <property type="taxonomic scope" value="Eukaryota"/>
</dbReference>
<dbReference type="InterPro" id="IPR000560">
    <property type="entry name" value="His_Pase_clade-2"/>
</dbReference>
<name>S7ZX19_PENO1</name>
<organism evidence="5 6">
    <name type="scientific">Penicillium oxalicum (strain 114-2 / CGMCC 5302)</name>
    <name type="common">Penicillium decumbens</name>
    <dbReference type="NCBI Taxonomy" id="933388"/>
    <lineage>
        <taxon>Eukaryota</taxon>
        <taxon>Fungi</taxon>
        <taxon>Dikarya</taxon>
        <taxon>Ascomycota</taxon>
        <taxon>Pezizomycotina</taxon>
        <taxon>Eurotiomycetes</taxon>
        <taxon>Eurotiomycetidae</taxon>
        <taxon>Eurotiales</taxon>
        <taxon>Aspergillaceae</taxon>
        <taxon>Penicillium</taxon>
    </lineage>
</organism>